<dbReference type="KEGG" id="stir:DDW44_12015"/>
<dbReference type="Proteomes" id="UP000244900">
    <property type="component" value="Chromosome"/>
</dbReference>
<dbReference type="RefSeq" id="WP_108906404.1">
    <property type="nucleotide sequence ID" value="NZ_CP029188.1"/>
</dbReference>
<dbReference type="AlphaFoldDB" id="A0A2S1ST00"/>
<evidence type="ECO:0000313" key="2">
    <source>
        <dbReference type="Proteomes" id="UP000244900"/>
    </source>
</evidence>
<gene>
    <name evidence="1" type="ORF">DDW44_12015</name>
</gene>
<keyword evidence="2" id="KW-1185">Reference proteome</keyword>
<name>A0A2S1ST00_9ACTN</name>
<dbReference type="OrthoDB" id="4146319at2"/>
<organism evidence="1 2">
    <name type="scientific">Streptomyces tirandamycinicus</name>
    <dbReference type="NCBI Taxonomy" id="2174846"/>
    <lineage>
        <taxon>Bacteria</taxon>
        <taxon>Bacillati</taxon>
        <taxon>Actinomycetota</taxon>
        <taxon>Actinomycetes</taxon>
        <taxon>Kitasatosporales</taxon>
        <taxon>Streptomycetaceae</taxon>
        <taxon>Streptomyces</taxon>
    </lineage>
</organism>
<dbReference type="EMBL" id="CP029188">
    <property type="protein sequence ID" value="AWI29437.1"/>
    <property type="molecule type" value="Genomic_DNA"/>
</dbReference>
<sequence length="295" mass="32495">MNAGSAHGGFVTVRGRGYRLDQVDRYVSALARERDEAWRRAARLTRVVEELAAEAVSLRQFAEALGPPTYEPLGPRAQEVLDLAEKEAAVVLSAAREEARAVCEAAEAEARRLRELARVGAGQTCEEADARARRMLLSARATAEELRDAARVEAAAERGEAMAVLEAARCRAAGMLKELDRMRVSRRYEAERELSARDAETAERYGALTARARARLSEALCAFAEAEESARRGQEEAQLAAARLMEEAGVRAARVSRETDRVLRDHVRRAEEIHAQLDHVREALTGLTEQPPSPD</sequence>
<evidence type="ECO:0008006" key="3">
    <source>
        <dbReference type="Google" id="ProtNLM"/>
    </source>
</evidence>
<proteinExistence type="predicted"/>
<protein>
    <recommendedName>
        <fullName evidence="3">Cellulose-binding protein</fullName>
    </recommendedName>
</protein>
<accession>A0A2S1ST00</accession>
<evidence type="ECO:0000313" key="1">
    <source>
        <dbReference type="EMBL" id="AWI29437.1"/>
    </source>
</evidence>
<reference evidence="1 2" key="1">
    <citation type="submission" date="2018-05" db="EMBL/GenBank/DDBJ databases">
        <title>Complete genome sequence of sponge-derived Streptomyces sp. HNM0039.</title>
        <authorList>
            <person name="Huang X."/>
            <person name="Zhou S."/>
        </authorList>
    </citation>
    <scope>NUCLEOTIDE SEQUENCE [LARGE SCALE GENOMIC DNA]</scope>
    <source>
        <strain evidence="1 2">HNM0039</strain>
    </source>
</reference>